<evidence type="ECO:0000256" key="1">
    <source>
        <dbReference type="ARBA" id="ARBA00023002"/>
    </source>
</evidence>
<dbReference type="GO" id="GO:0003955">
    <property type="term" value="F:NAD(P)H dehydrogenase (quinone) activity"/>
    <property type="evidence" value="ECO:0007669"/>
    <property type="project" value="TreeGrafter"/>
</dbReference>
<dbReference type="Pfam" id="PF02525">
    <property type="entry name" value="Flavodoxin_2"/>
    <property type="match status" value="1"/>
</dbReference>
<organism evidence="4 5">
    <name type="scientific">Neoroseomonas eburnea</name>
    <dbReference type="NCBI Taxonomy" id="1346889"/>
    <lineage>
        <taxon>Bacteria</taxon>
        <taxon>Pseudomonadati</taxon>
        <taxon>Pseudomonadota</taxon>
        <taxon>Alphaproteobacteria</taxon>
        <taxon>Acetobacterales</taxon>
        <taxon>Acetobacteraceae</taxon>
        <taxon>Neoroseomonas</taxon>
    </lineage>
</organism>
<reference evidence="4" key="1">
    <citation type="submission" date="2020-01" db="EMBL/GenBank/DDBJ databases">
        <authorList>
            <person name="Rat A."/>
        </authorList>
    </citation>
    <scope>NUCLEOTIDE SEQUENCE</scope>
    <source>
        <strain evidence="4">LMG 31228</strain>
    </source>
</reference>
<gene>
    <name evidence="4" type="ORF">GXW74_15435</name>
</gene>
<evidence type="ECO:0000313" key="5">
    <source>
        <dbReference type="Proteomes" id="UP001138709"/>
    </source>
</evidence>
<sequence length="192" mass="20533">MCKTLVLLFHPNLARSTANAALAAAASSLPAVGLRDMQAAYPDGRISMEADGATEAARLLAAERIVLQYPVQWYATPPLMKAWLDAVLTRMVYIHAGTEGRALRGKPLMVAATVGNLPEAYTPGGANMFTMEALLAPLRATAHRCGLAWHEPFILYRANRLGAAELENAAAAYAARLRAFLHSEPAHVAVEG</sequence>
<protein>
    <submittedName>
        <fullName evidence="4">NAD(P)H-dependent oxidoreductase</fullName>
    </submittedName>
</protein>
<dbReference type="SUPFAM" id="SSF52218">
    <property type="entry name" value="Flavoproteins"/>
    <property type="match status" value="1"/>
</dbReference>
<dbReference type="InterPro" id="IPR046980">
    <property type="entry name" value="KefG/KefF"/>
</dbReference>
<evidence type="ECO:0000313" key="4">
    <source>
        <dbReference type="EMBL" id="MBR0681886.1"/>
    </source>
</evidence>
<keyword evidence="2" id="KW-0732">Signal</keyword>
<dbReference type="Proteomes" id="UP001138709">
    <property type="component" value="Unassembled WGS sequence"/>
</dbReference>
<keyword evidence="5" id="KW-1185">Reference proteome</keyword>
<keyword evidence="1" id="KW-0560">Oxidoreductase</keyword>
<feature type="signal peptide" evidence="2">
    <location>
        <begin position="1"/>
        <end position="20"/>
    </location>
</feature>
<name>A0A9X9XDV0_9PROT</name>
<dbReference type="InterPro" id="IPR003680">
    <property type="entry name" value="Flavodoxin_fold"/>
</dbReference>
<dbReference type="Gene3D" id="3.40.50.360">
    <property type="match status" value="1"/>
</dbReference>
<dbReference type="AlphaFoldDB" id="A0A9X9XDV0"/>
<dbReference type="GO" id="GO:0010181">
    <property type="term" value="F:FMN binding"/>
    <property type="evidence" value="ECO:0007669"/>
    <property type="project" value="TreeGrafter"/>
</dbReference>
<dbReference type="RefSeq" id="WP_211847403.1">
    <property type="nucleotide sequence ID" value="NZ_JAAEDL010000014.1"/>
</dbReference>
<dbReference type="GO" id="GO:0009055">
    <property type="term" value="F:electron transfer activity"/>
    <property type="evidence" value="ECO:0007669"/>
    <property type="project" value="TreeGrafter"/>
</dbReference>
<dbReference type="EMBL" id="JAAEDL010000014">
    <property type="protein sequence ID" value="MBR0681886.1"/>
    <property type="molecule type" value="Genomic_DNA"/>
</dbReference>
<dbReference type="PANTHER" id="PTHR47307">
    <property type="entry name" value="GLUTATHIONE-REGULATED POTASSIUM-EFFLUX SYSTEM ANCILLARY PROTEIN KEFG"/>
    <property type="match status" value="1"/>
</dbReference>
<accession>A0A9X9XDV0</accession>
<feature type="domain" description="Flavodoxin-like fold" evidence="3">
    <location>
        <begin position="3"/>
        <end position="177"/>
    </location>
</feature>
<reference evidence="4" key="2">
    <citation type="journal article" date="2021" name="Syst. Appl. Microbiol.">
        <title>Roseomonas hellenica sp. nov., isolated from roots of wild-growing Alkanna tinctoria.</title>
        <authorList>
            <person name="Rat A."/>
            <person name="Naranjo H.D."/>
            <person name="Lebbe L."/>
            <person name="Cnockaert M."/>
            <person name="Krigas N."/>
            <person name="Grigoriadou K."/>
            <person name="Maloupa E."/>
            <person name="Willems A."/>
        </authorList>
    </citation>
    <scope>NUCLEOTIDE SEQUENCE</scope>
    <source>
        <strain evidence="4">LMG 31228</strain>
    </source>
</reference>
<feature type="chain" id="PRO_5040719632" evidence="2">
    <location>
        <begin position="21"/>
        <end position="192"/>
    </location>
</feature>
<dbReference type="PANTHER" id="PTHR47307:SF1">
    <property type="entry name" value="GLUTATHIONE-REGULATED POTASSIUM-EFFLUX SYSTEM ANCILLARY PROTEIN KEFG"/>
    <property type="match status" value="1"/>
</dbReference>
<dbReference type="InterPro" id="IPR029039">
    <property type="entry name" value="Flavoprotein-like_sf"/>
</dbReference>
<proteinExistence type="predicted"/>
<comment type="caution">
    <text evidence="4">The sequence shown here is derived from an EMBL/GenBank/DDBJ whole genome shotgun (WGS) entry which is preliminary data.</text>
</comment>
<evidence type="ECO:0000256" key="2">
    <source>
        <dbReference type="SAM" id="SignalP"/>
    </source>
</evidence>
<evidence type="ECO:0000259" key="3">
    <source>
        <dbReference type="Pfam" id="PF02525"/>
    </source>
</evidence>